<dbReference type="GO" id="GO:0006400">
    <property type="term" value="P:tRNA modification"/>
    <property type="evidence" value="ECO:0007669"/>
    <property type="project" value="UniProtKB-UniRule"/>
</dbReference>
<keyword evidence="1 4" id="KW-0819">tRNA processing</keyword>
<dbReference type="EC" id="1.14.-.-" evidence="4"/>
<evidence type="ECO:0000256" key="1">
    <source>
        <dbReference type="ARBA" id="ARBA00022694"/>
    </source>
</evidence>
<dbReference type="Gene3D" id="3.40.250.10">
    <property type="entry name" value="Rhodanese-like domain"/>
    <property type="match status" value="1"/>
</dbReference>
<dbReference type="Proteomes" id="UP000288227">
    <property type="component" value="Unassembled WGS sequence"/>
</dbReference>
<dbReference type="Pfam" id="PF12368">
    <property type="entry name" value="Rhodanese_C"/>
    <property type="match status" value="1"/>
</dbReference>
<dbReference type="InterPro" id="IPR036873">
    <property type="entry name" value="Rhodanese-like_dom_sf"/>
</dbReference>
<dbReference type="PANTHER" id="PTHR43846">
    <property type="entry name" value="UPF0176 PROTEIN YCEA"/>
    <property type="match status" value="1"/>
</dbReference>
<proteinExistence type="inferred from homology"/>
<dbReference type="Pfam" id="PF00581">
    <property type="entry name" value="Rhodanese"/>
    <property type="match status" value="1"/>
</dbReference>
<dbReference type="Gene3D" id="3.30.70.100">
    <property type="match status" value="1"/>
</dbReference>
<dbReference type="CDD" id="cd01518">
    <property type="entry name" value="RHOD_YceA"/>
    <property type="match status" value="1"/>
</dbReference>
<dbReference type="OrthoDB" id="9778326at2"/>
<sequence length="351" mass="40067">MALHNRIDKRILKEKMQHSSEERITISFYKYHQLAEPKAFRDELYTLLDQLGVMGRIYVAHEGINAQISAPKANLDIFREKLYSIDFLNGVRLNIAVDDNGKSFFKLKILVRKKIVADGLDDTSFDVTQTGQHVNAADFNKLAENPNTIIIDMRNHYESEVGHFKGAVLPDVDTFREELQIAEDLLKDNKDKNLLMYCTGGIRCEKASAWMRHKGFNNVFQLNGGIIEYTRQVKNEGLENKFIGKNFVFDERLGERISEDIVSVCHQCGKACDTHTNCKNDGCHLLFIQCEECAGHFNGCCSDECKEIIAMPAEAQKELRKGINKGRQVFRKGRSEKIAFRKVNHQSSTIL</sequence>
<dbReference type="InterPro" id="IPR001763">
    <property type="entry name" value="Rhodanese-like_dom"/>
</dbReference>
<feature type="domain" description="Rhodanese" evidence="5">
    <location>
        <begin position="144"/>
        <end position="238"/>
    </location>
</feature>
<reference evidence="6 7" key="1">
    <citation type="submission" date="2018-11" db="EMBL/GenBank/DDBJ databases">
        <title>Chryseotalea sanarue gen. nov., sp., nov., a member of the family Cytophagaceae, isolated from a brackish lake in Hamamatsu Japan.</title>
        <authorList>
            <person name="Maejima Y."/>
            <person name="Iino T."/>
            <person name="Muraguchi Y."/>
            <person name="Fukuda K."/>
            <person name="Ohkuma M."/>
            <person name="Moriuchi R."/>
            <person name="Dohra H."/>
            <person name="Kimbara K."/>
            <person name="Shintani M."/>
        </authorList>
    </citation>
    <scope>NUCLEOTIDE SEQUENCE [LARGE SCALE GENOMIC DNA]</scope>
    <source>
        <strain evidence="6 7">Ys</strain>
    </source>
</reference>
<dbReference type="Pfam" id="PF17773">
    <property type="entry name" value="UPF0176_N"/>
    <property type="match status" value="1"/>
</dbReference>
<accession>A0A401UAA1</accession>
<dbReference type="SMART" id="SM00450">
    <property type="entry name" value="RHOD"/>
    <property type="match status" value="1"/>
</dbReference>
<dbReference type="RefSeq" id="WP_127122479.1">
    <property type="nucleotide sequence ID" value="NZ_BHXQ01000003.1"/>
</dbReference>
<comment type="caution">
    <text evidence="6">The sequence shown here is derived from an EMBL/GenBank/DDBJ whole genome shotgun (WGS) entry which is preliminary data.</text>
</comment>
<comment type="function">
    <text evidence="3">Catalyzes oxygen-dependent 5-hydroxyuridine (ho5U) modification at position 34 in tRNAs, the first step in 5-carboxymethoxyuridine (cmo5U) biosynthesis. May be part of an alternate pathway, which is able to bypass cmo5U biogenesis in a subset of tRNAs under aerobic conditions.</text>
</comment>
<keyword evidence="2 4" id="KW-0560">Oxidoreductase</keyword>
<dbReference type="PROSITE" id="PS50206">
    <property type="entry name" value="RHODANESE_3"/>
    <property type="match status" value="1"/>
</dbReference>
<dbReference type="InterPro" id="IPR022111">
    <property type="entry name" value="Rhodanese_C"/>
</dbReference>
<evidence type="ECO:0000256" key="3">
    <source>
        <dbReference type="ARBA" id="ARBA00045625"/>
    </source>
</evidence>
<dbReference type="AlphaFoldDB" id="A0A401UAA1"/>
<name>A0A401UAA1_9BACT</name>
<comment type="similarity">
    <text evidence="4">Belongs to the TrhO family.</text>
</comment>
<dbReference type="InterPro" id="IPR020936">
    <property type="entry name" value="TrhO"/>
</dbReference>
<evidence type="ECO:0000259" key="5">
    <source>
        <dbReference type="PROSITE" id="PS50206"/>
    </source>
</evidence>
<dbReference type="EMBL" id="BHXQ01000003">
    <property type="protein sequence ID" value="GCC51836.1"/>
    <property type="molecule type" value="Genomic_DNA"/>
</dbReference>
<evidence type="ECO:0000313" key="7">
    <source>
        <dbReference type="Proteomes" id="UP000288227"/>
    </source>
</evidence>
<dbReference type="GO" id="GO:0016705">
    <property type="term" value="F:oxidoreductase activity, acting on paired donors, with incorporation or reduction of molecular oxygen"/>
    <property type="evidence" value="ECO:0007669"/>
    <property type="project" value="UniProtKB-UniRule"/>
</dbReference>
<dbReference type="HAMAP" id="MF_00469">
    <property type="entry name" value="TrhO"/>
    <property type="match status" value="1"/>
</dbReference>
<keyword evidence="7" id="KW-1185">Reference proteome</keyword>
<dbReference type="NCBIfam" id="NF001133">
    <property type="entry name" value="PRK00142.1-1"/>
    <property type="match status" value="1"/>
</dbReference>
<dbReference type="PANTHER" id="PTHR43846:SF1">
    <property type="entry name" value="TRNA URIDINE(34) HYDROXYLASE"/>
    <property type="match status" value="1"/>
</dbReference>
<evidence type="ECO:0000313" key="6">
    <source>
        <dbReference type="EMBL" id="GCC51836.1"/>
    </source>
</evidence>
<dbReference type="InterPro" id="IPR040503">
    <property type="entry name" value="TRHO_N"/>
</dbReference>
<evidence type="ECO:0000256" key="4">
    <source>
        <dbReference type="HAMAP-Rule" id="MF_00469"/>
    </source>
</evidence>
<protein>
    <recommendedName>
        <fullName evidence="4">tRNA uridine(34) hydroxylase</fullName>
        <ecNumber evidence="4">1.14.-.-</ecNumber>
    </recommendedName>
    <alternativeName>
        <fullName evidence="4">tRNA hydroxylation protein O</fullName>
    </alternativeName>
</protein>
<gene>
    <name evidence="4" type="primary">trhO</name>
    <name evidence="6" type="ORF">SanaruYs_20650</name>
</gene>
<comment type="catalytic activity">
    <reaction evidence="4">
        <text>uridine(34) in tRNA + AH2 + O2 = 5-hydroxyuridine(34) in tRNA + A + H2O</text>
        <dbReference type="Rhea" id="RHEA:64224"/>
        <dbReference type="Rhea" id="RHEA-COMP:11727"/>
        <dbReference type="Rhea" id="RHEA-COMP:13381"/>
        <dbReference type="ChEBI" id="CHEBI:13193"/>
        <dbReference type="ChEBI" id="CHEBI:15377"/>
        <dbReference type="ChEBI" id="CHEBI:15379"/>
        <dbReference type="ChEBI" id="CHEBI:17499"/>
        <dbReference type="ChEBI" id="CHEBI:65315"/>
        <dbReference type="ChEBI" id="CHEBI:136877"/>
    </reaction>
</comment>
<dbReference type="SUPFAM" id="SSF52821">
    <property type="entry name" value="Rhodanese/Cell cycle control phosphatase"/>
    <property type="match status" value="1"/>
</dbReference>
<evidence type="ECO:0000256" key="2">
    <source>
        <dbReference type="ARBA" id="ARBA00023002"/>
    </source>
</evidence>
<organism evidence="6 7">
    <name type="scientific">Chryseotalea sanaruensis</name>
    <dbReference type="NCBI Taxonomy" id="2482724"/>
    <lineage>
        <taxon>Bacteria</taxon>
        <taxon>Pseudomonadati</taxon>
        <taxon>Bacteroidota</taxon>
        <taxon>Cytophagia</taxon>
        <taxon>Cytophagales</taxon>
        <taxon>Chryseotaleaceae</taxon>
        <taxon>Chryseotalea</taxon>
    </lineage>
</organism>